<name>A0ABQ4YYC8_9ASTR</name>
<dbReference type="EMBL" id="BQNB010014285">
    <property type="protein sequence ID" value="GJT26343.1"/>
    <property type="molecule type" value="Genomic_DNA"/>
</dbReference>
<sequence>MSPIEHDHRKSSMPVQTSNAGFCKDQAMQDELHQFDRLKDWELFDKPFAKRFYSQEEGIDFEESLCSISIALEAVRIFLLPTAAHNSFLPSYQMDVENGIFLMVQLRMSLCCQPEKVVDTRSSRKKSTFSGKLVWIKQAPRAC</sequence>
<organism evidence="1 3">
    <name type="scientific">Tanacetum coccineum</name>
    <dbReference type="NCBI Taxonomy" id="301880"/>
    <lineage>
        <taxon>Eukaryota</taxon>
        <taxon>Viridiplantae</taxon>
        <taxon>Streptophyta</taxon>
        <taxon>Embryophyta</taxon>
        <taxon>Tracheophyta</taxon>
        <taxon>Spermatophyta</taxon>
        <taxon>Magnoliopsida</taxon>
        <taxon>eudicotyledons</taxon>
        <taxon>Gunneridae</taxon>
        <taxon>Pentapetalae</taxon>
        <taxon>asterids</taxon>
        <taxon>campanulids</taxon>
        <taxon>Asterales</taxon>
        <taxon>Asteraceae</taxon>
        <taxon>Asteroideae</taxon>
        <taxon>Anthemideae</taxon>
        <taxon>Anthemidinae</taxon>
        <taxon>Tanacetum</taxon>
    </lineage>
</organism>
<reference evidence="1" key="1">
    <citation type="journal article" date="2022" name="Int. J. Mol. Sci.">
        <title>Draft Genome of Tanacetum Coccineum: Genomic Comparison of Closely Related Tanacetum-Family Plants.</title>
        <authorList>
            <person name="Yamashiro T."/>
            <person name="Shiraishi A."/>
            <person name="Nakayama K."/>
            <person name="Satake H."/>
        </authorList>
    </citation>
    <scope>NUCLEOTIDE SEQUENCE</scope>
</reference>
<accession>A0ABQ4YYC8</accession>
<comment type="caution">
    <text evidence="1">The sequence shown here is derived from an EMBL/GenBank/DDBJ whole genome shotgun (WGS) entry which is preliminary data.</text>
</comment>
<evidence type="ECO:0000313" key="3">
    <source>
        <dbReference type="Proteomes" id="UP001151760"/>
    </source>
</evidence>
<evidence type="ECO:0000313" key="2">
    <source>
        <dbReference type="EMBL" id="GJT26343.1"/>
    </source>
</evidence>
<evidence type="ECO:0000313" key="1">
    <source>
        <dbReference type="EMBL" id="GJS81976.1"/>
    </source>
</evidence>
<proteinExistence type="predicted"/>
<dbReference type="Proteomes" id="UP001151760">
    <property type="component" value="Unassembled WGS sequence"/>
</dbReference>
<keyword evidence="3" id="KW-1185">Reference proteome</keyword>
<reference evidence="1" key="2">
    <citation type="submission" date="2022-01" db="EMBL/GenBank/DDBJ databases">
        <authorList>
            <person name="Yamashiro T."/>
            <person name="Shiraishi A."/>
            <person name="Satake H."/>
            <person name="Nakayama K."/>
        </authorList>
    </citation>
    <scope>NUCLEOTIDE SEQUENCE</scope>
</reference>
<protein>
    <submittedName>
        <fullName evidence="1">Uncharacterized protein</fullName>
    </submittedName>
</protein>
<dbReference type="EMBL" id="BQNB010010788">
    <property type="protein sequence ID" value="GJS81976.1"/>
    <property type="molecule type" value="Genomic_DNA"/>
</dbReference>
<gene>
    <name evidence="1" type="ORF">Tco_0748517</name>
    <name evidence="2" type="ORF">Tco_0906618</name>
</gene>